<evidence type="ECO:0000256" key="6">
    <source>
        <dbReference type="ARBA" id="ARBA00022801"/>
    </source>
</evidence>
<feature type="transmembrane region" description="Helical" evidence="8">
    <location>
        <begin position="22"/>
        <end position="40"/>
    </location>
</feature>
<evidence type="ECO:0000259" key="9">
    <source>
        <dbReference type="Pfam" id="PF13359"/>
    </source>
</evidence>
<feature type="domain" description="DUF8040" evidence="10">
    <location>
        <begin position="52"/>
        <end position="124"/>
    </location>
</feature>
<keyword evidence="4" id="KW-0540">Nuclease</keyword>
<evidence type="ECO:0000256" key="5">
    <source>
        <dbReference type="ARBA" id="ARBA00022723"/>
    </source>
</evidence>
<feature type="domain" description="DDE Tnp4" evidence="9">
    <location>
        <begin position="128"/>
        <end position="185"/>
    </location>
</feature>
<dbReference type="InterPro" id="IPR027806">
    <property type="entry name" value="HARBI1_dom"/>
</dbReference>
<dbReference type="Proteomes" id="UP001652660">
    <property type="component" value="Chromosome 6e"/>
</dbReference>
<dbReference type="RefSeq" id="XP_071912256.1">
    <property type="nucleotide sequence ID" value="XM_072056155.1"/>
</dbReference>
<dbReference type="Pfam" id="PF13359">
    <property type="entry name" value="DDE_Tnp_4"/>
    <property type="match status" value="1"/>
</dbReference>
<proteinExistence type="inferred from homology"/>
<evidence type="ECO:0000256" key="2">
    <source>
        <dbReference type="ARBA" id="ARBA00004123"/>
    </source>
</evidence>
<evidence type="ECO:0000256" key="7">
    <source>
        <dbReference type="ARBA" id="ARBA00023242"/>
    </source>
</evidence>
<keyword evidence="6" id="KW-0378">Hydrolase</keyword>
<comment type="subcellular location">
    <subcellularLocation>
        <location evidence="2">Nucleus</location>
    </subcellularLocation>
</comment>
<name>A0ABM4UY81_COFAR</name>
<dbReference type="PANTHER" id="PTHR22930:SF259">
    <property type="entry name" value="OS08G0106900 PROTEIN"/>
    <property type="match status" value="1"/>
</dbReference>
<comment type="cofactor">
    <cofactor evidence="1">
        <name>a divalent metal cation</name>
        <dbReference type="ChEBI" id="CHEBI:60240"/>
    </cofactor>
</comment>
<keyword evidence="8" id="KW-0812">Transmembrane</keyword>
<keyword evidence="5" id="KW-0479">Metal-binding</keyword>
<evidence type="ECO:0000256" key="8">
    <source>
        <dbReference type="SAM" id="Phobius"/>
    </source>
</evidence>
<keyword evidence="7" id="KW-0539">Nucleus</keyword>
<dbReference type="InterPro" id="IPR045249">
    <property type="entry name" value="HARBI1-like"/>
</dbReference>
<organism evidence="11 12">
    <name type="scientific">Coffea arabica</name>
    <name type="common">Arabian coffee</name>
    <dbReference type="NCBI Taxonomy" id="13443"/>
    <lineage>
        <taxon>Eukaryota</taxon>
        <taxon>Viridiplantae</taxon>
        <taxon>Streptophyta</taxon>
        <taxon>Embryophyta</taxon>
        <taxon>Tracheophyta</taxon>
        <taxon>Spermatophyta</taxon>
        <taxon>Magnoliopsida</taxon>
        <taxon>eudicotyledons</taxon>
        <taxon>Gunneridae</taxon>
        <taxon>Pentapetalae</taxon>
        <taxon>asterids</taxon>
        <taxon>lamiids</taxon>
        <taxon>Gentianales</taxon>
        <taxon>Rubiaceae</taxon>
        <taxon>Ixoroideae</taxon>
        <taxon>Gardenieae complex</taxon>
        <taxon>Bertiereae - Coffeeae clade</taxon>
        <taxon>Coffeeae</taxon>
        <taxon>Coffea</taxon>
    </lineage>
</organism>
<keyword evidence="11" id="KW-1185">Reference proteome</keyword>
<reference evidence="12" key="1">
    <citation type="submission" date="2025-08" db="UniProtKB">
        <authorList>
            <consortium name="RefSeq"/>
        </authorList>
    </citation>
    <scope>IDENTIFICATION</scope>
    <source>
        <tissue evidence="12">Leaves</tissue>
    </source>
</reference>
<dbReference type="PANTHER" id="PTHR22930">
    <property type="match status" value="1"/>
</dbReference>
<dbReference type="InterPro" id="IPR058353">
    <property type="entry name" value="DUF8040"/>
</dbReference>
<evidence type="ECO:0000256" key="3">
    <source>
        <dbReference type="ARBA" id="ARBA00006958"/>
    </source>
</evidence>
<sequence>MENDHYAHGGETSDESDEEKPFLIFAIFVLLGLTLFDPYLNPLQRRRIRYGSQSGAQWVVELINGHRGRIFDNLRMEAPLFLQLYDLLLKRGYWKPHPTQRVAIHESIAICFLCLSHNERYKDCVRAIDGTHVSVWCRAEDRDRYRNRHGGLSQNILAVCDHNMKFTYARVGSKGSAHDSRILRDVLLDLNCVFLMPPAGAQILCGGRDIHKYARVYGSL</sequence>
<gene>
    <name evidence="12" type="primary">LOC113696666</name>
</gene>
<dbReference type="GeneID" id="113696666"/>
<keyword evidence="8" id="KW-1133">Transmembrane helix</keyword>
<evidence type="ECO:0000313" key="12">
    <source>
        <dbReference type="RefSeq" id="XP_071912256.1"/>
    </source>
</evidence>
<evidence type="ECO:0000256" key="1">
    <source>
        <dbReference type="ARBA" id="ARBA00001968"/>
    </source>
</evidence>
<keyword evidence="8" id="KW-0472">Membrane</keyword>
<comment type="similarity">
    <text evidence="3">Belongs to the HARBI1 family.</text>
</comment>
<evidence type="ECO:0000259" key="10">
    <source>
        <dbReference type="Pfam" id="PF26138"/>
    </source>
</evidence>
<evidence type="ECO:0000256" key="4">
    <source>
        <dbReference type="ARBA" id="ARBA00022722"/>
    </source>
</evidence>
<evidence type="ECO:0008006" key="13">
    <source>
        <dbReference type="Google" id="ProtNLM"/>
    </source>
</evidence>
<evidence type="ECO:0000313" key="11">
    <source>
        <dbReference type="Proteomes" id="UP001652660"/>
    </source>
</evidence>
<accession>A0ABM4UY81</accession>
<protein>
    <recommendedName>
        <fullName evidence="13">Protein ALP1-like</fullName>
    </recommendedName>
</protein>
<dbReference type="Pfam" id="PF26138">
    <property type="entry name" value="DUF8040"/>
    <property type="match status" value="1"/>
</dbReference>